<evidence type="ECO:0000313" key="3">
    <source>
        <dbReference type="Proteomes" id="UP000005496"/>
    </source>
</evidence>
<dbReference type="CDD" id="cd06257">
    <property type="entry name" value="DnaJ"/>
    <property type="match status" value="1"/>
</dbReference>
<protein>
    <submittedName>
        <fullName evidence="2">Heat shock protein DnaJ domain protein</fullName>
    </submittedName>
</protein>
<accession>D6SJW8</accession>
<dbReference type="SMART" id="SM00271">
    <property type="entry name" value="DnaJ"/>
    <property type="match status" value="1"/>
</dbReference>
<dbReference type="RefSeq" id="WP_008869293.1">
    <property type="nucleotide sequence ID" value="NZ_ACJN02000001.1"/>
</dbReference>
<dbReference type="PROSITE" id="PS50076">
    <property type="entry name" value="DNAJ_2"/>
    <property type="match status" value="1"/>
</dbReference>
<dbReference type="EMBL" id="ACJN02000001">
    <property type="protein sequence ID" value="EFI36171.1"/>
    <property type="molecule type" value="Genomic_DNA"/>
</dbReference>
<proteinExistence type="predicted"/>
<keyword evidence="3" id="KW-1185">Reference proteome</keyword>
<reference evidence="2" key="1">
    <citation type="submission" date="2010-05" db="EMBL/GenBank/DDBJ databases">
        <title>The draft genome of Desulfonatronospira thiodismutans ASO3-1.</title>
        <authorList>
            <consortium name="US DOE Joint Genome Institute (JGI-PGF)"/>
            <person name="Lucas S."/>
            <person name="Copeland A."/>
            <person name="Lapidus A."/>
            <person name="Cheng J.-F."/>
            <person name="Bruce D."/>
            <person name="Goodwin L."/>
            <person name="Pitluck S."/>
            <person name="Chertkov O."/>
            <person name="Brettin T."/>
            <person name="Detter J.C."/>
            <person name="Han C."/>
            <person name="Land M.L."/>
            <person name="Hauser L."/>
            <person name="Kyrpides N."/>
            <person name="Mikhailova N."/>
            <person name="Muyzer G."/>
            <person name="Woyke T."/>
        </authorList>
    </citation>
    <scope>NUCLEOTIDE SEQUENCE [LARGE SCALE GENOMIC DNA]</scope>
    <source>
        <strain evidence="2">ASO3-1</strain>
    </source>
</reference>
<dbReference type="OrthoDB" id="5244113at2"/>
<organism evidence="2 3">
    <name type="scientific">Desulfonatronospira thiodismutans ASO3-1</name>
    <dbReference type="NCBI Taxonomy" id="555779"/>
    <lineage>
        <taxon>Bacteria</taxon>
        <taxon>Pseudomonadati</taxon>
        <taxon>Thermodesulfobacteriota</taxon>
        <taxon>Desulfovibrionia</taxon>
        <taxon>Desulfovibrionales</taxon>
        <taxon>Desulfonatronovibrionaceae</taxon>
        <taxon>Desulfonatronospira</taxon>
    </lineage>
</organism>
<dbReference type="eggNOG" id="COG2214">
    <property type="taxonomic scope" value="Bacteria"/>
</dbReference>
<sequence length="167" mass="18736">MNTQEALQVLKPEEATLEALKQAYRAAARKYHPDINPYGEELMKLVNAAYDLLVSSLGEWAIHENAAEGPGEMSLDEEMSGILSKIGHLPGLLFEICGTWLWVTGNTYLHRQALKDAGLFFAPKKKAWFWRPPESKTSSRGQWDLDKIRTVHGSRTIKTQSLQGLNA</sequence>
<dbReference type="SUPFAM" id="SSF46565">
    <property type="entry name" value="Chaperone J-domain"/>
    <property type="match status" value="1"/>
</dbReference>
<evidence type="ECO:0000259" key="1">
    <source>
        <dbReference type="PROSITE" id="PS50076"/>
    </source>
</evidence>
<keyword evidence="2" id="KW-0346">Stress response</keyword>
<comment type="caution">
    <text evidence="2">The sequence shown here is derived from an EMBL/GenBank/DDBJ whole genome shotgun (WGS) entry which is preliminary data.</text>
</comment>
<evidence type="ECO:0000313" key="2">
    <source>
        <dbReference type="EMBL" id="EFI36171.1"/>
    </source>
</evidence>
<dbReference type="Proteomes" id="UP000005496">
    <property type="component" value="Unassembled WGS sequence"/>
</dbReference>
<dbReference type="AlphaFoldDB" id="D6SJW8"/>
<dbReference type="Pfam" id="PF00226">
    <property type="entry name" value="DnaJ"/>
    <property type="match status" value="1"/>
</dbReference>
<dbReference type="Gene3D" id="1.10.287.110">
    <property type="entry name" value="DnaJ domain"/>
    <property type="match status" value="1"/>
</dbReference>
<gene>
    <name evidence="2" type="ORF">Dthio_PD3627</name>
</gene>
<dbReference type="InterPro" id="IPR001623">
    <property type="entry name" value="DnaJ_domain"/>
</dbReference>
<name>D6SJW8_9BACT</name>
<dbReference type="InterPro" id="IPR036869">
    <property type="entry name" value="J_dom_sf"/>
</dbReference>
<feature type="domain" description="J" evidence="1">
    <location>
        <begin position="2"/>
        <end position="67"/>
    </location>
</feature>